<dbReference type="Pfam" id="PF03747">
    <property type="entry name" value="ADP_ribosyl_GH"/>
    <property type="match status" value="1"/>
</dbReference>
<organism evidence="1 2">
    <name type="scientific">Parabacteroides chinchillae</name>
    <dbReference type="NCBI Taxonomy" id="871327"/>
    <lineage>
        <taxon>Bacteria</taxon>
        <taxon>Pseudomonadati</taxon>
        <taxon>Bacteroidota</taxon>
        <taxon>Bacteroidia</taxon>
        <taxon>Bacteroidales</taxon>
        <taxon>Tannerellaceae</taxon>
        <taxon>Parabacteroides</taxon>
    </lineage>
</organism>
<dbReference type="GO" id="GO:0016787">
    <property type="term" value="F:hydrolase activity"/>
    <property type="evidence" value="ECO:0007669"/>
    <property type="project" value="UniProtKB-KW"/>
</dbReference>
<keyword evidence="1" id="KW-0378">Hydrolase</keyword>
<dbReference type="EMBL" id="FNVS01000008">
    <property type="protein sequence ID" value="SEF84242.1"/>
    <property type="molecule type" value="Genomic_DNA"/>
</dbReference>
<dbReference type="PROSITE" id="PS51257">
    <property type="entry name" value="PROKAR_LIPOPROTEIN"/>
    <property type="match status" value="1"/>
</dbReference>
<proteinExistence type="predicted"/>
<evidence type="ECO:0000313" key="1">
    <source>
        <dbReference type="EMBL" id="SEF84242.1"/>
    </source>
</evidence>
<gene>
    <name evidence="1" type="ORF">SAMN05444001_10814</name>
</gene>
<keyword evidence="2" id="KW-1185">Reference proteome</keyword>
<reference evidence="1 2" key="1">
    <citation type="submission" date="2016-10" db="EMBL/GenBank/DDBJ databases">
        <authorList>
            <person name="Varghese N."/>
            <person name="Submissions S."/>
        </authorList>
    </citation>
    <scope>NUCLEOTIDE SEQUENCE [LARGE SCALE GENOMIC DNA]</scope>
    <source>
        <strain evidence="1 2">DSM 29073</strain>
    </source>
</reference>
<dbReference type="Gene3D" id="1.10.4080.10">
    <property type="entry name" value="ADP-ribosylation/Crystallin J1"/>
    <property type="match status" value="1"/>
</dbReference>
<dbReference type="SUPFAM" id="SSF101478">
    <property type="entry name" value="ADP-ribosylglycohydrolase"/>
    <property type="match status" value="1"/>
</dbReference>
<evidence type="ECO:0000313" key="2">
    <source>
        <dbReference type="Proteomes" id="UP000236725"/>
    </source>
</evidence>
<dbReference type="InterPro" id="IPR036705">
    <property type="entry name" value="Ribosyl_crysJ1_sf"/>
</dbReference>
<dbReference type="RefSeq" id="WP_200817950.1">
    <property type="nucleotide sequence ID" value="NZ_FNVS01000008.1"/>
</dbReference>
<comment type="caution">
    <text evidence="1">The sequence shown here is derived from an EMBL/GenBank/DDBJ whole genome shotgun (WGS) entry which is preliminary data.</text>
</comment>
<dbReference type="AlphaFoldDB" id="A0A8G2F4Y7"/>
<dbReference type="Proteomes" id="UP000236725">
    <property type="component" value="Unassembled WGS sequence"/>
</dbReference>
<sequence length="515" mass="58102">MKKKQLNIFCACIGLLLFIGCVKSNKEPVRIEKKMSKETLLDKIKGGWAGQTIGCTFGGPTEFKFNGVFIPDYVDILWPDGAIKGYFDTFPGLYDDVYMDLTFVQVFDRLGLDAPVDSFAMAFANADYMLWAANQTARYNILNGTMPPASGHWLCNPHADDIDFQIEADFSGLMSPGMPNTAAGICDRIGHIMNYGNGWYGGVFVGAMYSLAFVYDDIEQVVNEAINIIPKESTFYQCITDVIRWHKQYPDDWKQAWAQCKIKWDNDKGSPHGVFNYYNIDAVINSAYIVIGLLYGEGDYARTLEISTRCGFDSDCNPASAGGILGTMLGYSKIPEYWKKNLYEVEDLPFAYTDISLNKVYQLSYNQALQVIERNGGKIEDGEIVIHCQTPEPVAFEECFAGHYPVKKESVNKNLQDWKEFEFDGIGFAVTGAVSSNDPKYVARVETYIDGELVETAPLPADMIRRREDLFYKYQLPKGVHEVSFKWLNPQPGATINVYDLVLYSDKPKEPVRYQ</sequence>
<accession>A0A8G2F4Y7</accession>
<dbReference type="InterPro" id="IPR005502">
    <property type="entry name" value="Ribosyl_crysJ1"/>
</dbReference>
<name>A0A8G2F4Y7_9BACT</name>
<protein>
    <submittedName>
        <fullName evidence="1">ADP-ribosylglycohydrolase</fullName>
    </submittedName>
</protein>